<dbReference type="PANTHER" id="PTHR34180">
    <property type="entry name" value="PEPTIDASE C45"/>
    <property type="match status" value="1"/>
</dbReference>
<evidence type="ECO:0000259" key="1">
    <source>
        <dbReference type="Pfam" id="PF03417"/>
    </source>
</evidence>
<dbReference type="OrthoDB" id="8109453at2"/>
<dbReference type="InterPro" id="IPR047801">
    <property type="entry name" value="Peptidase_C45"/>
</dbReference>
<organism evidence="2 3">
    <name type="scientific">Caulobacter mirabilis</name>
    <dbReference type="NCBI Taxonomy" id="69666"/>
    <lineage>
        <taxon>Bacteria</taxon>
        <taxon>Pseudomonadati</taxon>
        <taxon>Pseudomonadota</taxon>
        <taxon>Alphaproteobacteria</taxon>
        <taxon>Caulobacterales</taxon>
        <taxon>Caulobacteraceae</taxon>
        <taxon>Caulobacter</taxon>
    </lineage>
</organism>
<dbReference type="KEGG" id="cmb:CSW64_16585"/>
<dbReference type="InterPro" id="IPR047794">
    <property type="entry name" value="C45_proenzyme-like"/>
</dbReference>
<gene>
    <name evidence="2" type="ORF">CSW64_16585</name>
</gene>
<dbReference type="InterPro" id="IPR011990">
    <property type="entry name" value="TPR-like_helical_dom_sf"/>
</dbReference>
<dbReference type="AlphaFoldDB" id="A0A2D2B0X7"/>
<name>A0A2D2B0X7_9CAUL</name>
<evidence type="ECO:0000313" key="3">
    <source>
        <dbReference type="Proteomes" id="UP000228945"/>
    </source>
</evidence>
<dbReference type="InterPro" id="IPR005079">
    <property type="entry name" value="Peptidase_C45_hydrolase"/>
</dbReference>
<dbReference type="NCBIfam" id="NF040521">
    <property type="entry name" value="C45_proenzyme"/>
    <property type="match status" value="1"/>
</dbReference>
<reference evidence="2 3" key="1">
    <citation type="submission" date="2017-10" db="EMBL/GenBank/DDBJ databases">
        <title>Genome sequence of Caulobacter mirabilis FWC38.</title>
        <authorList>
            <person name="Fiebig A."/>
            <person name="Crosson S."/>
        </authorList>
    </citation>
    <scope>NUCLEOTIDE SEQUENCE [LARGE SCALE GENOMIC DNA]</scope>
    <source>
        <strain evidence="2 3">FWC 38</strain>
    </source>
</reference>
<feature type="domain" description="Peptidase C45 hydrolase" evidence="1">
    <location>
        <begin position="188"/>
        <end position="407"/>
    </location>
</feature>
<dbReference type="EMBL" id="CP024201">
    <property type="protein sequence ID" value="ATQ43898.1"/>
    <property type="molecule type" value="Genomic_DNA"/>
</dbReference>
<dbReference type="Pfam" id="PF03417">
    <property type="entry name" value="AAT"/>
    <property type="match status" value="1"/>
</dbReference>
<sequence length="596" mass="63047">MVLRSARALLRRRLRRRRRTGRERKHLHRKRVVNAPGLEVVARSGLGTLAKAGRLHVLTLEGEPYDLGFQHGELLKRQIAEGCAPVFGAKDGFDGLFAHLTLDEAKAARGLVDGLYVSLVDGLDEALKAELSGLADGAEIPFAVLSRATFRSEILQILAAFEAVAGAPGECTALVALAGRTQAGRLLHAKNQDYDGAGLWDAAPTVTLVRTPGALPHVRVGAAGLLKASFGMNAAGLSVGGHLLFSRHAHPVGAGFTALEHRLLRGGQDIEAARRMLESGERWGAFAFVLGDGDRDQALVLECDSQGVFARAPIEGMAACANHFSGAAEGRDLLLAGGQARGSLARLQRALRAGEEPELTPDAMARMLADRFDPCCGVVRSLGQTIAGPLTVMSAVAEPASRRLWVSQAEAPTCDGPYVGFDFTAAFDGGDIRLVDSLEAGVFSLGAQRAALRVSLSARRTLEAEGVASALPELEKAVAHDPADAAHRRILGRALLKLERFADALAVLELASAVPQSANERAETAYLAAIALDGLGRRSEAAAKLEGVLAAGSDVDPLTALNPRLAVLARRHLEIPFDQEHARRLPMGFTLHSGVE</sequence>
<accession>A0A2D2B0X7</accession>
<evidence type="ECO:0000313" key="2">
    <source>
        <dbReference type="EMBL" id="ATQ43898.1"/>
    </source>
</evidence>
<protein>
    <recommendedName>
        <fullName evidence="1">Peptidase C45 hydrolase domain-containing protein</fullName>
    </recommendedName>
</protein>
<keyword evidence="3" id="KW-1185">Reference proteome</keyword>
<proteinExistence type="predicted"/>
<dbReference type="Gene3D" id="1.25.40.10">
    <property type="entry name" value="Tetratricopeptide repeat domain"/>
    <property type="match status" value="1"/>
</dbReference>
<dbReference type="Gene3D" id="3.60.60.10">
    <property type="entry name" value="Penicillin V Acylase, Chain A"/>
    <property type="match status" value="1"/>
</dbReference>
<dbReference type="SUPFAM" id="SSF48452">
    <property type="entry name" value="TPR-like"/>
    <property type="match status" value="1"/>
</dbReference>
<dbReference type="Proteomes" id="UP000228945">
    <property type="component" value="Chromosome"/>
</dbReference>
<dbReference type="PANTHER" id="PTHR34180:SF1">
    <property type="entry name" value="BETA-ALANYL-DOPAMINE_CARCININE HYDROLASE"/>
    <property type="match status" value="1"/>
</dbReference>